<sequence length="528" mass="57284">MEDNKFLGKKHPDSTATSDNHDGCSVVAEHRQEVPVNFGLLSLTGLGIIIGVVWPASGGSIQVAIFNGGSPGMLHATYARLTATDTATGVLYEFIVVSFFYFFVAASLAELASAMPSSAGVYYWASITPGKRYGRVIGFFAGWWNYLGWICAGASMAAIWSNSIIQIYALKHPDYIVKEVHVFVVFVISTWLACFSVCYGGRGMPLLNQFGIYWLLIGLLITIVVLAAVPLRSGWSGHATSSFVWLEWQADLGYPNIIVFLGGMLNGAYSVGCPAAVSHLAEEIPRPQRNVPLAMGLQVVTGFITGFSYLIALMYSVHSYDRIFASQFPLAEIYLQATGSADGTICLLILMQTCIGLSIVGLYITCGRTLWALSRDGATPWPLVFSNFSLRFDAPINATMASAVLVTLMGCIYVASKTAFNAIIGSFVLMSSSAYTAAVLPHLLTGRRNVVYGPIRLGKKLGFVANAIASTYMVIAFVIYCLPFSLPVTAQNMNYACLVWGGSTLLLCMYWLWKGRHGYTGPIREINN</sequence>
<feature type="transmembrane region" description="Helical" evidence="7">
    <location>
        <begin position="293"/>
        <end position="317"/>
    </location>
</feature>
<dbReference type="EMBL" id="MRCU01000002">
    <property type="protein sequence ID" value="RKK24341.1"/>
    <property type="molecule type" value="Genomic_DNA"/>
</dbReference>
<feature type="transmembrane region" description="Helical" evidence="7">
    <location>
        <begin position="337"/>
        <end position="365"/>
    </location>
</feature>
<evidence type="ECO:0000256" key="4">
    <source>
        <dbReference type="ARBA" id="ARBA00022989"/>
    </source>
</evidence>
<feature type="region of interest" description="Disordered" evidence="6">
    <location>
        <begin position="1"/>
        <end position="22"/>
    </location>
</feature>
<dbReference type="AlphaFoldDB" id="A0A3L6NYV2"/>
<evidence type="ECO:0000313" key="8">
    <source>
        <dbReference type="EMBL" id="RKK24341.1"/>
    </source>
</evidence>
<protein>
    <recommendedName>
        <fullName evidence="9">Choline transport protein</fullName>
    </recommendedName>
</protein>
<keyword evidence="3 7" id="KW-0812">Transmembrane</keyword>
<dbReference type="Gene3D" id="1.20.1740.10">
    <property type="entry name" value="Amino acid/polyamine transporter I"/>
    <property type="match status" value="1"/>
</dbReference>
<evidence type="ECO:0000256" key="6">
    <source>
        <dbReference type="SAM" id="MobiDB-lite"/>
    </source>
</evidence>
<feature type="transmembrane region" description="Helical" evidence="7">
    <location>
        <begin position="38"/>
        <end position="57"/>
    </location>
</feature>
<feature type="transmembrane region" description="Helical" evidence="7">
    <location>
        <begin position="252"/>
        <end position="272"/>
    </location>
</feature>
<keyword evidence="5 7" id="KW-0472">Membrane</keyword>
<feature type="compositionally biased region" description="Basic and acidic residues" evidence="6">
    <location>
        <begin position="1"/>
        <end position="13"/>
    </location>
</feature>
<feature type="transmembrane region" description="Helical" evidence="7">
    <location>
        <begin position="461"/>
        <end position="486"/>
    </location>
</feature>
<dbReference type="PANTHER" id="PTHR45649">
    <property type="entry name" value="AMINO-ACID PERMEASE BAT1"/>
    <property type="match status" value="1"/>
</dbReference>
<feature type="transmembrane region" description="Helical" evidence="7">
    <location>
        <begin position="492"/>
        <end position="513"/>
    </location>
</feature>
<dbReference type="Proteomes" id="UP000270866">
    <property type="component" value="Chromosome 4"/>
</dbReference>
<dbReference type="InterPro" id="IPR002293">
    <property type="entry name" value="AA/rel_permease1"/>
</dbReference>
<name>A0A3L6NYV2_FUSOX</name>
<dbReference type="PANTHER" id="PTHR45649:SF27">
    <property type="entry name" value="CHOLINE TRANSPORTER (EUROFUNG)"/>
    <property type="match status" value="1"/>
</dbReference>
<feature type="transmembrane region" description="Helical" evidence="7">
    <location>
        <begin position="396"/>
        <end position="416"/>
    </location>
</feature>
<dbReference type="GO" id="GO:0016020">
    <property type="term" value="C:membrane"/>
    <property type="evidence" value="ECO:0007669"/>
    <property type="project" value="UniProtKB-SubCell"/>
</dbReference>
<feature type="transmembrane region" description="Helical" evidence="7">
    <location>
        <begin position="212"/>
        <end position="232"/>
    </location>
</feature>
<evidence type="ECO:0000256" key="2">
    <source>
        <dbReference type="ARBA" id="ARBA00022448"/>
    </source>
</evidence>
<dbReference type="PIRSF" id="PIRSF006060">
    <property type="entry name" value="AA_transporter"/>
    <property type="match status" value="1"/>
</dbReference>
<proteinExistence type="predicted"/>
<feature type="transmembrane region" description="Helical" evidence="7">
    <location>
        <begin position="422"/>
        <end position="440"/>
    </location>
</feature>
<evidence type="ECO:0000256" key="1">
    <source>
        <dbReference type="ARBA" id="ARBA00004141"/>
    </source>
</evidence>
<evidence type="ECO:0000256" key="7">
    <source>
        <dbReference type="SAM" id="Phobius"/>
    </source>
</evidence>
<keyword evidence="2" id="KW-0813">Transport</keyword>
<organism evidence="8">
    <name type="scientific">Fusarium oxysporum f. sp. cepae</name>
    <dbReference type="NCBI Taxonomy" id="396571"/>
    <lineage>
        <taxon>Eukaryota</taxon>
        <taxon>Fungi</taxon>
        <taxon>Dikarya</taxon>
        <taxon>Ascomycota</taxon>
        <taxon>Pezizomycotina</taxon>
        <taxon>Sordariomycetes</taxon>
        <taxon>Hypocreomycetidae</taxon>
        <taxon>Hypocreales</taxon>
        <taxon>Nectriaceae</taxon>
        <taxon>Fusarium</taxon>
        <taxon>Fusarium oxysporum species complex</taxon>
    </lineage>
</organism>
<evidence type="ECO:0008006" key="9">
    <source>
        <dbReference type="Google" id="ProtNLM"/>
    </source>
</evidence>
<comment type="subcellular location">
    <subcellularLocation>
        <location evidence="1">Membrane</location>
        <topology evidence="1">Multi-pass membrane protein</topology>
    </subcellularLocation>
</comment>
<evidence type="ECO:0000256" key="5">
    <source>
        <dbReference type="ARBA" id="ARBA00023136"/>
    </source>
</evidence>
<gene>
    <name evidence="8" type="ORF">BFJ65_g2285</name>
</gene>
<keyword evidence="4 7" id="KW-1133">Transmembrane helix</keyword>
<accession>A0A3L6NYV2</accession>
<reference evidence="8" key="1">
    <citation type="journal article" date="2018" name="Sci. Rep.">
        <title>Characterisation of pathogen-specific regions and novel effector candidates in Fusarium oxysporum f. sp. cepae.</title>
        <authorList>
            <person name="Armitage A.D."/>
            <person name="Taylor A."/>
            <person name="Sobczyk M.K."/>
            <person name="Baxter L."/>
            <person name="Greenfield B.P."/>
            <person name="Bates H.J."/>
            <person name="Wilson F."/>
            <person name="Jackson A.C."/>
            <person name="Ott S."/>
            <person name="Harrison R.J."/>
            <person name="Clarkson J.P."/>
        </authorList>
    </citation>
    <scope>NUCLEOTIDE SEQUENCE [LARGE SCALE GENOMIC DNA]</scope>
    <source>
        <strain evidence="8">FoC_Fus2</strain>
    </source>
</reference>
<dbReference type="GO" id="GO:0022857">
    <property type="term" value="F:transmembrane transporter activity"/>
    <property type="evidence" value="ECO:0007669"/>
    <property type="project" value="InterPro"/>
</dbReference>
<feature type="transmembrane region" description="Helical" evidence="7">
    <location>
        <begin position="99"/>
        <end position="124"/>
    </location>
</feature>
<feature type="transmembrane region" description="Helical" evidence="7">
    <location>
        <begin position="136"/>
        <end position="160"/>
    </location>
</feature>
<evidence type="ECO:0000256" key="3">
    <source>
        <dbReference type="ARBA" id="ARBA00022692"/>
    </source>
</evidence>
<comment type="caution">
    <text evidence="8">The sequence shown here is derived from an EMBL/GenBank/DDBJ whole genome shotgun (WGS) entry which is preliminary data.</text>
</comment>
<feature type="transmembrane region" description="Helical" evidence="7">
    <location>
        <begin position="180"/>
        <end position="200"/>
    </location>
</feature>
<dbReference type="Pfam" id="PF13520">
    <property type="entry name" value="AA_permease_2"/>
    <property type="match status" value="1"/>
</dbReference>